<feature type="compositionally biased region" description="Pro residues" evidence="1">
    <location>
        <begin position="278"/>
        <end position="291"/>
    </location>
</feature>
<sequence>MKRALILVLFGVLGWVWAASLAEVYDRVDRALSGVRLGPGAGAALDQAQSALRQGADLLPPVLRDALLTNLQEARQAVAQKSQVDLEARLLLIRHLLGKALYDAFFEAKAKGSPEAEALLERLGRAVGLPPSRVEEARKEKDLNALRTSLERWFTNEVALDLNRALGAGSRPEAFLRVTRAYARFLVVQDSPRSTLKARDFVNVLTLISTGQPFRPEVQGLIAKVTAWRKALQATPAQAQAAPQAQTPSAPATPPPAQSQPSQTAQGEGSAGSGTRQPPAPPPQAPTPSLPSPVQAAPGPESAETFYTPSWMDPATAQAVRQKAKDLGYAYNFELLGALEDVREEVGLAVAALGQGNAREGRAHLDRAFWTFRTRVEPVFAEIHPRLTERISRSLTHLPQAAGIRTQDALTLYEALEALRTSFFQGPRESFWLNLKLGLLSLVGIPRAVFFLLAAALALFPLYLVRLTFGGRNLYWNLVALAFLFLLLPAIVEGLSYLGSILADYGGLPALGALANLSIAQGLFPYLAWGVSVFLVVGFATAGLRGIAAQFGLLQGREAVEATQEKPSPTLTSETIVEWDEEF</sequence>
<keyword evidence="2" id="KW-1133">Transmembrane helix</keyword>
<evidence type="ECO:0000313" key="3">
    <source>
        <dbReference type="EMBL" id="KGQ22020.1"/>
    </source>
</evidence>
<dbReference type="STRING" id="276.THFILI_05475"/>
<feature type="transmembrane region" description="Helical" evidence="2">
    <location>
        <begin position="474"/>
        <end position="492"/>
    </location>
</feature>
<evidence type="ECO:0000256" key="1">
    <source>
        <dbReference type="SAM" id="MobiDB-lite"/>
    </source>
</evidence>
<feature type="compositionally biased region" description="Low complexity" evidence="1">
    <location>
        <begin position="235"/>
        <end position="250"/>
    </location>
</feature>
<dbReference type="RefSeq" id="WP_038063972.1">
    <property type="nucleotide sequence ID" value="NZ_JPSL02000038.1"/>
</dbReference>
<dbReference type="Proteomes" id="UP000030364">
    <property type="component" value="Unassembled WGS sequence"/>
</dbReference>
<evidence type="ECO:0000313" key="4">
    <source>
        <dbReference type="Proteomes" id="UP000030364"/>
    </source>
</evidence>
<protein>
    <submittedName>
        <fullName evidence="3">Uncharacterized protein</fullName>
    </submittedName>
</protein>
<proteinExistence type="predicted"/>
<name>A0A0A2WUN1_THEFI</name>
<gene>
    <name evidence="3" type="ORF">THFILI_05475</name>
</gene>
<keyword evidence="2" id="KW-0812">Transmembrane</keyword>
<evidence type="ECO:0000256" key="2">
    <source>
        <dbReference type="SAM" id="Phobius"/>
    </source>
</evidence>
<feature type="transmembrane region" description="Helical" evidence="2">
    <location>
        <begin position="437"/>
        <end position="462"/>
    </location>
</feature>
<dbReference type="OrthoDB" id="29551at2"/>
<organism evidence="3 4">
    <name type="scientific">Thermus filiformis</name>
    <dbReference type="NCBI Taxonomy" id="276"/>
    <lineage>
        <taxon>Bacteria</taxon>
        <taxon>Thermotogati</taxon>
        <taxon>Deinococcota</taxon>
        <taxon>Deinococci</taxon>
        <taxon>Thermales</taxon>
        <taxon>Thermaceae</taxon>
        <taxon>Thermus</taxon>
    </lineage>
</organism>
<accession>A0A0A2WUN1</accession>
<keyword evidence="4" id="KW-1185">Reference proteome</keyword>
<comment type="caution">
    <text evidence="3">The sequence shown here is derived from an EMBL/GenBank/DDBJ whole genome shotgun (WGS) entry which is preliminary data.</text>
</comment>
<dbReference type="EMBL" id="JPSL02000038">
    <property type="protein sequence ID" value="KGQ22020.1"/>
    <property type="molecule type" value="Genomic_DNA"/>
</dbReference>
<keyword evidence="2" id="KW-0472">Membrane</keyword>
<dbReference type="AlphaFoldDB" id="A0A0A2WUN1"/>
<dbReference type="PATRIC" id="fig|276.5.peg.1161"/>
<reference evidence="3 4" key="1">
    <citation type="journal article" date="2015" name="Genome Announc.">
        <title>Draft Genome Sequence of the Thermophile Thermus filiformis ATCC 43280, Producer of Carotenoid-(Di)glucoside-Branched Fatty Acid (Di)esters and Source of Hyperthermostable Enzymes of Biotechnological Interest.</title>
        <authorList>
            <person name="Mandelli F."/>
            <person name="Oliveira Ramires B."/>
            <person name="Couger M.B."/>
            <person name="Paixao D.A."/>
            <person name="Camilo C.M."/>
            <person name="Polikarpov I."/>
            <person name="Prade R."/>
            <person name="Riano-Pachon D.M."/>
            <person name="Squina F.M."/>
        </authorList>
    </citation>
    <scope>NUCLEOTIDE SEQUENCE [LARGE SCALE GENOMIC DNA]</scope>
    <source>
        <strain evidence="3 4">ATCC 43280</strain>
    </source>
</reference>
<feature type="region of interest" description="Disordered" evidence="1">
    <location>
        <begin position="235"/>
        <end position="309"/>
    </location>
</feature>
<feature type="transmembrane region" description="Helical" evidence="2">
    <location>
        <begin position="526"/>
        <end position="548"/>
    </location>
</feature>